<evidence type="ECO:0000256" key="8">
    <source>
        <dbReference type="ARBA" id="ARBA00023136"/>
    </source>
</evidence>
<dbReference type="GO" id="GO:0032580">
    <property type="term" value="C:Golgi cisterna membrane"/>
    <property type="evidence" value="ECO:0007669"/>
    <property type="project" value="UniProtKB-SubCell"/>
</dbReference>
<dbReference type="Ensembl" id="ENSDART00000130358.3">
    <property type="protein sequence ID" value="ENSDARP00000112348.2"/>
    <property type="gene ID" value="ENSDARG00000089233.3"/>
</dbReference>
<dbReference type="GeneID" id="101886904"/>
<sequence length="488" mass="56759">MRCSLRCVFWALLFLCVLLLYRQSCRIHMQSGIPKDGDLEQDLLELQDQHFLQLSTNLSRLIQELRGELRRSAFALPEDQQELQDFLHQQILRAESRSADRLEDEFMVLPFQSFSLRSVCQLETGLSRRPEEAELRPDRRNELNEALEAALHLLNQPEPGDSQTRRIYSPKHFSEGIFRTERDTGTIYDLAFREDNVPDFRRLVFFRPFAPLVKVREDLLDASQLLINIIVPLTNTVDTFRRFMQQFSEVCIGQDGLTHLTVVFFGSEKMEEVKGILDVISRRMKYRNMTLIHLNEDFSRSRALDVGARAWKHDNVLLFFCDVNVHFTAEFLNSCRINAQPGQKVFYPVMFSLYNPELLYGQHVPPAQQQMVVRKDYGFWKDDDFSTACLYRSDFMNAGGFGAFSARGSDTADLHLYRKLLHSGMMVVRAPSRGLFLMWHQTVCSSTEAFQQCVQNKALNEASHAQLGLRVFQKQIQEHLSRRQHMQT</sequence>
<feature type="chain" id="PRO_5045034624" description="Hexosyltransferase" evidence="10">
    <location>
        <begin position="27"/>
        <end position="488"/>
    </location>
</feature>
<dbReference type="InterPro" id="IPR051227">
    <property type="entry name" value="CS_glycosyltransferase"/>
</dbReference>
<dbReference type="PANTHER" id="PTHR12369:SF19">
    <property type="entry name" value="CHONDROITIN SULFATE N-ACETYLGALACTOSAMINYLTRANSFERASE 1"/>
    <property type="match status" value="1"/>
</dbReference>
<dbReference type="GO" id="GO:0047238">
    <property type="term" value="F:glucuronosyl-N-acetylgalactosaminyl-proteoglycan 4-beta-N-acetylgalactosaminyltransferase activity"/>
    <property type="evidence" value="ECO:0000318"/>
    <property type="project" value="GO_Central"/>
</dbReference>
<keyword evidence="6" id="KW-1133">Transmembrane helix</keyword>
<dbReference type="EMBL" id="CABZ01049925">
    <property type="status" value="NOT_ANNOTATED_CDS"/>
    <property type="molecule type" value="Genomic_DNA"/>
</dbReference>
<comment type="subcellular location">
    <subcellularLocation>
        <location evidence="1 9">Golgi apparatus</location>
        <location evidence="1 9">Golgi stack membrane</location>
        <topology evidence="1 9">Single-pass type II membrane protein</topology>
    </subcellularLocation>
</comment>
<dbReference type="STRING" id="7955.ENSDARP00000112348"/>
<keyword evidence="4" id="KW-0812">Transmembrane</keyword>
<evidence type="ECO:0000256" key="3">
    <source>
        <dbReference type="ARBA" id="ARBA00022679"/>
    </source>
</evidence>
<dbReference type="SUPFAM" id="SSF53448">
    <property type="entry name" value="Nucleotide-diphospho-sugar transferases"/>
    <property type="match status" value="1"/>
</dbReference>
<dbReference type="AlphaFoldDB" id="F1RD96"/>
<dbReference type="Pfam" id="PF05679">
    <property type="entry name" value="CHGN"/>
    <property type="match status" value="1"/>
</dbReference>
<comment type="similarity">
    <text evidence="2 9">Belongs to the chondroitin N-acetylgalactosaminyltransferase family.</text>
</comment>
<dbReference type="InterPro" id="IPR029044">
    <property type="entry name" value="Nucleotide-diphossugar_trans"/>
</dbReference>
<evidence type="ECO:0000256" key="4">
    <source>
        <dbReference type="ARBA" id="ARBA00022692"/>
    </source>
</evidence>
<dbReference type="KEGG" id="dre:101886904"/>
<dbReference type="CTD" id="101886904"/>
<dbReference type="EMBL" id="LO018102">
    <property type="status" value="NOT_ANNOTATED_CDS"/>
    <property type="molecule type" value="Genomic_DNA"/>
</dbReference>
<dbReference type="GeneTree" id="ENSGT01050000244968"/>
<feature type="signal peptide" evidence="10">
    <location>
        <begin position="1"/>
        <end position="26"/>
    </location>
</feature>
<dbReference type="AGR" id="ZFIN:ZDB-GENE-130530-957"/>
<evidence type="ECO:0000256" key="1">
    <source>
        <dbReference type="ARBA" id="ARBA00004447"/>
    </source>
</evidence>
<dbReference type="OrthoDB" id="431432at2759"/>
<evidence type="ECO:0000256" key="10">
    <source>
        <dbReference type="SAM" id="SignalP"/>
    </source>
</evidence>
<evidence type="ECO:0000256" key="7">
    <source>
        <dbReference type="ARBA" id="ARBA00023034"/>
    </source>
</evidence>
<dbReference type="PaxDb" id="7955-ENSDARP00000112348"/>
<organism evidence="11">
    <name type="scientific">Danio rerio</name>
    <name type="common">Zebrafish</name>
    <name type="synonym">Brachydanio rerio</name>
    <dbReference type="NCBI Taxonomy" id="7955"/>
    <lineage>
        <taxon>Eukaryota</taxon>
        <taxon>Metazoa</taxon>
        <taxon>Chordata</taxon>
        <taxon>Craniata</taxon>
        <taxon>Vertebrata</taxon>
        <taxon>Euteleostomi</taxon>
        <taxon>Actinopterygii</taxon>
        <taxon>Neopterygii</taxon>
        <taxon>Teleostei</taxon>
        <taxon>Ostariophysi</taxon>
        <taxon>Cypriniformes</taxon>
        <taxon>Danionidae</taxon>
        <taxon>Danioninae</taxon>
        <taxon>Danio</taxon>
    </lineage>
</organism>
<reference evidence="11" key="2">
    <citation type="journal article" date="2013" name="Nature">
        <title>The zebrafish reference genome sequence and its relationship to the human genome.</title>
        <authorList>
            <consortium name="Genome Reference Consortium Zebrafish"/>
            <person name="Howe K."/>
            <person name="Clark M.D."/>
            <person name="Torroja C.F."/>
            <person name="Torrance J."/>
            <person name="Berthelot C."/>
            <person name="Muffato M."/>
            <person name="Collins J.E."/>
            <person name="Humphray S."/>
            <person name="McLaren K."/>
            <person name="Matthews L."/>
            <person name="McLaren S."/>
            <person name="Sealy I."/>
            <person name="Caccamo M."/>
            <person name="Churcher C."/>
            <person name="Scott C."/>
            <person name="Barrett J.C."/>
            <person name="Koch R."/>
            <person name="Rauch G.J."/>
            <person name="White S."/>
            <person name="Chow W."/>
            <person name="Kilian B."/>
            <person name="Quintais L.T."/>
            <person name="Guerra-Assuncao J.A."/>
            <person name="Zhou Y."/>
            <person name="Gu Y."/>
            <person name="Yen J."/>
            <person name="Vogel J.H."/>
            <person name="Eyre T."/>
            <person name="Redmond S."/>
            <person name="Banerjee R."/>
            <person name="Chi J."/>
            <person name="Fu B."/>
            <person name="Langley E."/>
            <person name="Maguire S.F."/>
            <person name="Laird G.K."/>
            <person name="Lloyd D."/>
            <person name="Kenyon E."/>
            <person name="Donaldson S."/>
            <person name="Sehra H."/>
            <person name="Almeida-King J."/>
            <person name="Loveland J."/>
            <person name="Trevanion S."/>
            <person name="Jones M."/>
            <person name="Quail M."/>
            <person name="Willey D."/>
            <person name="Hunt A."/>
            <person name="Burton J."/>
            <person name="Sims S."/>
            <person name="McLay K."/>
            <person name="Plumb B."/>
            <person name="Davis J."/>
            <person name="Clee C."/>
            <person name="Oliver K."/>
            <person name="Clark R."/>
            <person name="Riddle C."/>
            <person name="Elliot D."/>
            <person name="Eliott D."/>
            <person name="Threadgold G."/>
            <person name="Harden G."/>
            <person name="Ware D."/>
            <person name="Begum S."/>
            <person name="Mortimore B."/>
            <person name="Mortimer B."/>
            <person name="Kerry G."/>
            <person name="Heath P."/>
            <person name="Phillimore B."/>
            <person name="Tracey A."/>
            <person name="Corby N."/>
            <person name="Dunn M."/>
            <person name="Johnson C."/>
            <person name="Wood J."/>
            <person name="Clark S."/>
            <person name="Pelan S."/>
            <person name="Griffiths G."/>
            <person name="Smith M."/>
            <person name="Glithero R."/>
            <person name="Howden P."/>
            <person name="Barker N."/>
            <person name="Lloyd C."/>
            <person name="Stevens C."/>
            <person name="Harley J."/>
            <person name="Holt K."/>
            <person name="Panagiotidis G."/>
            <person name="Lovell J."/>
            <person name="Beasley H."/>
            <person name="Henderson C."/>
            <person name="Gordon D."/>
            <person name="Auger K."/>
            <person name="Wright D."/>
            <person name="Collins J."/>
            <person name="Raisen C."/>
            <person name="Dyer L."/>
            <person name="Leung K."/>
            <person name="Robertson L."/>
            <person name="Ambridge K."/>
            <person name="Leongamornlert D."/>
            <person name="McGuire S."/>
            <person name="Gilderthorp R."/>
            <person name="Griffiths C."/>
            <person name="Manthravadi D."/>
            <person name="Nichol S."/>
            <person name="Barker G."/>
            <person name="Whitehead S."/>
            <person name="Kay M."/>
            <person name="Brown J."/>
            <person name="Murnane C."/>
            <person name="Gray E."/>
            <person name="Humphries M."/>
            <person name="Sycamore N."/>
            <person name="Barker D."/>
            <person name="Saunders D."/>
            <person name="Wallis J."/>
            <person name="Babbage A."/>
            <person name="Hammond S."/>
            <person name="Mashreghi-Mohammadi M."/>
            <person name="Barr L."/>
            <person name="Martin S."/>
            <person name="Wray P."/>
            <person name="Ellington A."/>
            <person name="Matthews N."/>
            <person name="Ellwood M."/>
            <person name="Woodmansey R."/>
            <person name="Clark G."/>
            <person name="Cooper J."/>
            <person name="Cooper J."/>
            <person name="Tromans A."/>
            <person name="Grafham D."/>
            <person name="Skuce C."/>
            <person name="Pandian R."/>
            <person name="Andrews R."/>
            <person name="Harrison E."/>
            <person name="Kimberley A."/>
            <person name="Garnett J."/>
            <person name="Fosker N."/>
            <person name="Hall R."/>
            <person name="Garner P."/>
            <person name="Kelly D."/>
            <person name="Bird C."/>
            <person name="Palmer S."/>
            <person name="Gehring I."/>
            <person name="Berger A."/>
            <person name="Dooley C.M."/>
            <person name="Ersan-Urun Z."/>
            <person name="Eser C."/>
            <person name="Geiger H."/>
            <person name="Geisler M."/>
            <person name="Karotki L."/>
            <person name="Kirn A."/>
            <person name="Konantz J."/>
            <person name="Konantz M."/>
            <person name="Oberlander M."/>
            <person name="Rudolph-Geiger S."/>
            <person name="Teucke M."/>
            <person name="Lanz C."/>
            <person name="Raddatz G."/>
            <person name="Osoegawa K."/>
            <person name="Zhu B."/>
            <person name="Rapp A."/>
            <person name="Widaa S."/>
            <person name="Langford C."/>
            <person name="Yang F."/>
            <person name="Schuster S.C."/>
            <person name="Carter N.P."/>
            <person name="Harrow J."/>
            <person name="Ning Z."/>
            <person name="Herrero J."/>
            <person name="Searle S.M."/>
            <person name="Enright A."/>
            <person name="Geisler R."/>
            <person name="Plasterk R.H."/>
            <person name="Lee C."/>
            <person name="Westerfield M."/>
            <person name="de Jong P.J."/>
            <person name="Zon L.I."/>
            <person name="Postlethwait J.H."/>
            <person name="Nusslein-Volhard C."/>
            <person name="Hubbard T.J."/>
            <person name="Roest Crollius H."/>
            <person name="Rogers J."/>
            <person name="Stemple D.L."/>
        </authorList>
    </citation>
    <scope>NUCLEOTIDE SEQUENCE [LARGE SCALE GENOMIC DNA]</scope>
    <source>
        <strain evidence="11">Tuebingen</strain>
    </source>
</reference>
<dbReference type="PANTHER" id="PTHR12369">
    <property type="entry name" value="CHONDROITIN SYNTHASE"/>
    <property type="match status" value="1"/>
</dbReference>
<evidence type="ECO:0000256" key="5">
    <source>
        <dbReference type="ARBA" id="ARBA00022968"/>
    </source>
</evidence>
<keyword evidence="3 9" id="KW-0808">Transferase</keyword>
<evidence type="ECO:0000256" key="6">
    <source>
        <dbReference type="ARBA" id="ARBA00022989"/>
    </source>
</evidence>
<dbReference type="EC" id="2.4.1.-" evidence="9"/>
<name>F1RD96_DANRE</name>
<keyword evidence="8" id="KW-0472">Membrane</keyword>
<dbReference type="GO" id="GO:0050650">
    <property type="term" value="P:chondroitin sulfate proteoglycan biosynthetic process"/>
    <property type="evidence" value="ECO:0000318"/>
    <property type="project" value="GO_Central"/>
</dbReference>
<accession>A0A8M2BE69</accession>
<gene>
    <name evidence="11 12" type="primary">csgalnact1b</name>
</gene>
<keyword evidence="10" id="KW-0732">Signal</keyword>
<evidence type="ECO:0000256" key="9">
    <source>
        <dbReference type="RuleBase" id="RU364016"/>
    </source>
</evidence>
<dbReference type="Bgee" id="ENSDARG00000089233">
    <property type="expression patterns" value="Expressed in liver and 7 other cell types or tissues"/>
</dbReference>
<keyword evidence="7 9" id="KW-0333">Golgi apparatus</keyword>
<evidence type="ECO:0000256" key="2">
    <source>
        <dbReference type="ARBA" id="ARBA00009239"/>
    </source>
</evidence>
<dbReference type="HOGENOM" id="CLU_025958_0_1_1"/>
<reference evidence="11" key="1">
    <citation type="submission" date="2011-07" db="UniProtKB">
        <authorList>
            <consortium name="Ensembl"/>
        </authorList>
    </citation>
    <scope>IDENTIFICATION</scope>
    <source>
        <strain evidence="11">Tuebingen</strain>
    </source>
</reference>
<dbReference type="eggNOG" id="KOG3588">
    <property type="taxonomic scope" value="Eukaryota"/>
</dbReference>
<evidence type="ECO:0000313" key="11">
    <source>
        <dbReference type="Ensembl" id="ENSDARP00000112348"/>
    </source>
</evidence>
<protein>
    <recommendedName>
        <fullName evidence="9">Hexosyltransferase</fullName>
        <ecNumber evidence="9">2.4.1.-</ecNumber>
    </recommendedName>
</protein>
<dbReference type="EMBL" id="CABZ01049926">
    <property type="status" value="NOT_ANNOTATED_CDS"/>
    <property type="molecule type" value="Genomic_DNA"/>
</dbReference>
<proteinExistence type="inferred from homology"/>
<accession>F1RD96</accession>
<dbReference type="Gene3D" id="3.90.550.10">
    <property type="entry name" value="Spore Coat Polysaccharide Biosynthesis Protein SpsA, Chain A"/>
    <property type="match status" value="1"/>
</dbReference>
<keyword evidence="5 9" id="KW-0735">Signal-anchor</keyword>
<dbReference type="ZFIN" id="ZDB-GENE-130530-957">
    <property type="gene designation" value="csgalnact1b"/>
</dbReference>
<evidence type="ECO:0000313" key="12">
    <source>
        <dbReference type="ZFIN" id="ZDB-GENE-130530-957"/>
    </source>
</evidence>
<dbReference type="InterPro" id="IPR008428">
    <property type="entry name" value="Chond_GalNAc"/>
</dbReference>